<reference evidence="12" key="1">
    <citation type="submission" date="2022-06" db="EMBL/GenBank/DDBJ databases">
        <title>Genome Sequence of Candolleomyces eurysporus.</title>
        <authorList>
            <person name="Buettner E."/>
        </authorList>
    </citation>
    <scope>NUCLEOTIDE SEQUENCE</scope>
    <source>
        <strain evidence="12">VTCC 930004</strain>
    </source>
</reference>
<comment type="subcellular location">
    <subcellularLocation>
        <location evidence="1">Cytoplasm</location>
    </subcellularLocation>
</comment>
<dbReference type="InterPro" id="IPR013535">
    <property type="entry name" value="PUL_dom"/>
</dbReference>
<keyword evidence="4" id="KW-0645">Protease</keyword>
<dbReference type="Gene3D" id="1.25.10.10">
    <property type="entry name" value="Leucine-rich Repeat Variant"/>
    <property type="match status" value="1"/>
</dbReference>
<name>A0A9W8MI10_9AGAR</name>
<feature type="compositionally biased region" description="Low complexity" evidence="8">
    <location>
        <begin position="153"/>
        <end position="170"/>
    </location>
</feature>
<dbReference type="Gene3D" id="3.40.30.10">
    <property type="entry name" value="Glutaredoxin"/>
    <property type="match status" value="1"/>
</dbReference>
<dbReference type="InterPro" id="IPR008580">
    <property type="entry name" value="PPPDE_dom"/>
</dbReference>
<evidence type="ECO:0000259" key="9">
    <source>
        <dbReference type="PROSITE" id="PS51352"/>
    </source>
</evidence>
<dbReference type="PROSITE" id="PS51858">
    <property type="entry name" value="PPPDE"/>
    <property type="match status" value="1"/>
</dbReference>
<dbReference type="InterPro" id="IPR050115">
    <property type="entry name" value="Proteasome_alpha"/>
</dbReference>
<dbReference type="Pfam" id="PF08324">
    <property type="entry name" value="PUL"/>
    <property type="match status" value="1"/>
</dbReference>
<accession>A0A9W8MI10</accession>
<dbReference type="InterPro" id="IPR001353">
    <property type="entry name" value="Proteasome_sua/b"/>
</dbReference>
<feature type="domain" description="Thioredoxin" evidence="9">
    <location>
        <begin position="182"/>
        <end position="315"/>
    </location>
</feature>
<comment type="caution">
    <text evidence="12">The sequence shown here is derived from an EMBL/GenBank/DDBJ whole genome shotgun (WGS) entry which is preliminary data.</text>
</comment>
<dbReference type="EMBL" id="JANBPK010000808">
    <property type="protein sequence ID" value="KAJ2931431.1"/>
    <property type="molecule type" value="Genomic_DNA"/>
</dbReference>
<keyword evidence="3" id="KW-0963">Cytoplasm</keyword>
<evidence type="ECO:0000256" key="8">
    <source>
        <dbReference type="SAM" id="MobiDB-lite"/>
    </source>
</evidence>
<dbReference type="InterPro" id="IPR036249">
    <property type="entry name" value="Thioredoxin-like_sf"/>
</dbReference>
<feature type="domain" description="PUL" evidence="10">
    <location>
        <begin position="326"/>
        <end position="623"/>
    </location>
</feature>
<gene>
    <name evidence="12" type="ORF">H1R20_g5729</name>
</gene>
<dbReference type="PROSITE" id="PS00388">
    <property type="entry name" value="PROTEASOME_ALPHA_1"/>
    <property type="match status" value="1"/>
</dbReference>
<dbReference type="CDD" id="cd02947">
    <property type="entry name" value="TRX_family"/>
    <property type="match status" value="1"/>
</dbReference>
<dbReference type="CDD" id="cd03755">
    <property type="entry name" value="proteasome_alpha_type_7"/>
    <property type="match status" value="1"/>
</dbReference>
<dbReference type="InterPro" id="IPR042266">
    <property type="entry name" value="PPPDE_sf"/>
</dbReference>
<dbReference type="InterPro" id="IPR017937">
    <property type="entry name" value="Thioredoxin_CS"/>
</dbReference>
<evidence type="ECO:0008006" key="14">
    <source>
        <dbReference type="Google" id="ProtNLM"/>
    </source>
</evidence>
<evidence type="ECO:0000313" key="13">
    <source>
        <dbReference type="Proteomes" id="UP001140091"/>
    </source>
</evidence>
<dbReference type="PROSITE" id="PS51475">
    <property type="entry name" value="PROTEASOME_ALPHA_2"/>
    <property type="match status" value="1"/>
</dbReference>
<organism evidence="12 13">
    <name type="scientific">Candolleomyces eurysporus</name>
    <dbReference type="NCBI Taxonomy" id="2828524"/>
    <lineage>
        <taxon>Eukaryota</taxon>
        <taxon>Fungi</taxon>
        <taxon>Dikarya</taxon>
        <taxon>Basidiomycota</taxon>
        <taxon>Agaricomycotina</taxon>
        <taxon>Agaricomycetes</taxon>
        <taxon>Agaricomycetidae</taxon>
        <taxon>Agaricales</taxon>
        <taxon>Agaricineae</taxon>
        <taxon>Psathyrellaceae</taxon>
        <taxon>Candolleomyces</taxon>
    </lineage>
</organism>
<keyword evidence="13" id="KW-1185">Reference proteome</keyword>
<dbReference type="GO" id="GO:0019773">
    <property type="term" value="C:proteasome core complex, alpha-subunit complex"/>
    <property type="evidence" value="ECO:0007669"/>
    <property type="project" value="UniProtKB-UniRule"/>
</dbReference>
<dbReference type="GO" id="GO:0008233">
    <property type="term" value="F:peptidase activity"/>
    <property type="evidence" value="ECO:0007669"/>
    <property type="project" value="UniProtKB-KW"/>
</dbReference>
<dbReference type="InterPro" id="IPR029055">
    <property type="entry name" value="Ntn_hydrolases_N"/>
</dbReference>
<dbReference type="PROSITE" id="PS51396">
    <property type="entry name" value="PUL"/>
    <property type="match status" value="1"/>
</dbReference>
<evidence type="ECO:0000256" key="6">
    <source>
        <dbReference type="ARBA" id="ARBA00022942"/>
    </source>
</evidence>
<protein>
    <recommendedName>
        <fullName evidence="14">DUF862-domain-containing protein</fullName>
    </recommendedName>
</protein>
<feature type="region of interest" description="Disordered" evidence="8">
    <location>
        <begin position="145"/>
        <end position="170"/>
    </location>
</feature>
<dbReference type="Gene3D" id="3.60.20.10">
    <property type="entry name" value="Glutamine Phosphoribosylpyrophosphate, subunit 1, domain 1"/>
    <property type="match status" value="1"/>
</dbReference>
<dbReference type="PROSITE" id="PS00194">
    <property type="entry name" value="THIOREDOXIN_1"/>
    <property type="match status" value="1"/>
</dbReference>
<dbReference type="Proteomes" id="UP001140091">
    <property type="component" value="Unassembled WGS sequence"/>
</dbReference>
<evidence type="ECO:0000256" key="2">
    <source>
        <dbReference type="ARBA" id="ARBA00008140"/>
    </source>
</evidence>
<dbReference type="Pfam" id="PF05903">
    <property type="entry name" value="Peptidase_C97"/>
    <property type="match status" value="1"/>
</dbReference>
<dbReference type="SMART" id="SM00948">
    <property type="entry name" value="Proteasome_A_N"/>
    <property type="match status" value="1"/>
</dbReference>
<dbReference type="AlphaFoldDB" id="A0A9W8MI10"/>
<comment type="similarity">
    <text evidence="7">Belongs to the peptidase T1A family.</text>
</comment>
<dbReference type="PANTHER" id="PTHR11599">
    <property type="entry name" value="PROTEASOME SUBUNIT ALPHA/BETA"/>
    <property type="match status" value="1"/>
</dbReference>
<dbReference type="NCBIfam" id="NF003075">
    <property type="entry name" value="PRK03996.1"/>
    <property type="match status" value="1"/>
</dbReference>
<evidence type="ECO:0000256" key="3">
    <source>
        <dbReference type="ARBA" id="ARBA00022490"/>
    </source>
</evidence>
<feature type="non-terminal residue" evidence="12">
    <location>
        <position position="1"/>
    </location>
</feature>
<dbReference type="OrthoDB" id="21221at2759"/>
<evidence type="ECO:0000256" key="7">
    <source>
        <dbReference type="PROSITE-ProRule" id="PRU00808"/>
    </source>
</evidence>
<comment type="similarity">
    <text evidence="2">Belongs to the DeSI family.</text>
</comment>
<dbReference type="Pfam" id="PF00227">
    <property type="entry name" value="Proteasome"/>
    <property type="match status" value="1"/>
</dbReference>
<proteinExistence type="inferred from homology"/>
<dbReference type="Pfam" id="PF00085">
    <property type="entry name" value="Thioredoxin"/>
    <property type="match status" value="1"/>
</dbReference>
<feature type="region of interest" description="Disordered" evidence="8">
    <location>
        <begin position="185"/>
        <end position="204"/>
    </location>
</feature>
<evidence type="ECO:0000259" key="10">
    <source>
        <dbReference type="PROSITE" id="PS51396"/>
    </source>
</evidence>
<evidence type="ECO:0000313" key="12">
    <source>
        <dbReference type="EMBL" id="KAJ2931431.1"/>
    </source>
</evidence>
<feature type="domain" description="PPPDE" evidence="11">
    <location>
        <begin position="3"/>
        <end position="143"/>
    </location>
</feature>
<dbReference type="GO" id="GO:0006511">
    <property type="term" value="P:ubiquitin-dependent protein catabolic process"/>
    <property type="evidence" value="ECO:0007669"/>
    <property type="project" value="InterPro"/>
</dbReference>
<dbReference type="InterPro" id="IPR013766">
    <property type="entry name" value="Thioredoxin_domain"/>
</dbReference>
<dbReference type="PROSITE" id="PS51352">
    <property type="entry name" value="THIOREDOXIN_2"/>
    <property type="match status" value="1"/>
</dbReference>
<dbReference type="SUPFAM" id="SSF56235">
    <property type="entry name" value="N-terminal nucleophile aminohydrolases (Ntn hydrolases)"/>
    <property type="match status" value="1"/>
</dbReference>
<dbReference type="InterPro" id="IPR011989">
    <property type="entry name" value="ARM-like"/>
</dbReference>
<dbReference type="InterPro" id="IPR000426">
    <property type="entry name" value="Proteasome_asu_N"/>
</dbReference>
<keyword evidence="5" id="KW-0378">Hydrolase</keyword>
<dbReference type="FunFam" id="3.60.20.10:FF:000004">
    <property type="entry name" value="Proteasome subunit alpha type-4"/>
    <property type="match status" value="1"/>
</dbReference>
<dbReference type="Pfam" id="PF10584">
    <property type="entry name" value="Proteasome_A_N"/>
    <property type="match status" value="1"/>
</dbReference>
<feature type="region of interest" description="Disordered" evidence="8">
    <location>
        <begin position="855"/>
        <end position="884"/>
    </location>
</feature>
<dbReference type="SUPFAM" id="SSF52833">
    <property type="entry name" value="Thioredoxin-like"/>
    <property type="match status" value="1"/>
</dbReference>
<evidence type="ECO:0000256" key="1">
    <source>
        <dbReference type="ARBA" id="ARBA00004496"/>
    </source>
</evidence>
<feature type="compositionally biased region" description="Low complexity" evidence="8">
    <location>
        <begin position="863"/>
        <end position="878"/>
    </location>
</feature>
<dbReference type="SMART" id="SM01179">
    <property type="entry name" value="DUF862"/>
    <property type="match status" value="1"/>
</dbReference>
<evidence type="ECO:0000256" key="5">
    <source>
        <dbReference type="ARBA" id="ARBA00022801"/>
    </source>
</evidence>
<feature type="compositionally biased region" description="Polar residues" evidence="8">
    <location>
        <begin position="185"/>
        <end position="194"/>
    </location>
</feature>
<evidence type="ECO:0000259" key="11">
    <source>
        <dbReference type="PROSITE" id="PS51858"/>
    </source>
</evidence>
<sequence>MTSPVELYVYDLSGGMAKQLSRQLVGRQIDGIWHTSVVVFGKEIFYGQGIFITQPGRSHHGVPVEIIPMGETAIDEETFEEYLTEIREHYTADKYHLLEFNCNSFTNDCIGFLTGGSIPSHISDLPTDFLSTPFGAALRPTIDALSRRPPTGAAPQAAQASQAAGAAPPNPQLAASILQSVAAQAQAGPATTSRPPVHHPITGPIHVTTNSASFDAFLKSHKAAVAFFTSQTCPPCRMIEPIFERLADEKGIREDKNGAGFAKVDLGVGMGHQLAGQYGVRATPTFIFFLDGKKVEELRGANANELRTQVDILLFQAYPPHSHTGLKLPIVQTLSLDPILFKQVPPFDTMFQKLYTFIDGAQWPESSAQSQTQVKDALSTSVLPYLKSRYPQTPPKELPTATPLILETLSRASSTLAEALAVDSLFPVVDIWRLCLLDPSVANWISGSPPLNPIAIFLPKAVSASQSPSKSSRNYILTVLRMLSNGFTHPASARWLMLPQAREKLTEVLIPSLLHEDATKPRVEAVRAGRKWNVESEGEDVCDWEVEMVSAITEALEREKENEEVVHRLAACIAFLVRLSPSYDSQISPLLQVLQTKDVLKGRLEFVKKPEQSSTMSRSYDRALTVFSPDGHLFQVEYALEAVRKGTCAVGVRGKDVVVLGVEKKSVLQLQDPRTVRKVAMLDDHVCLAFAGLTADGRVLIDKARIECQSHRLTVEDPVTVEYITRYIAGIQQKYTQSGGVRPFGISTLIVGFDPHDSKPRLYQTEPSGIYSAWKANAIGRSSKTVREFLEKNHKDELSREDTIKLTVKSLLEVVQTGAKNIEISVMESYGKVTSLALSEIEAIVAEIEKEKEAEAERKRSRLAATAAGQAAMSQRATEPGPSS</sequence>
<dbReference type="InterPro" id="IPR023332">
    <property type="entry name" value="Proteasome_alpha-type"/>
</dbReference>
<keyword evidence="6 7" id="KW-0647">Proteasome</keyword>
<dbReference type="Gene3D" id="3.90.1720.30">
    <property type="entry name" value="PPPDE domains"/>
    <property type="match status" value="1"/>
</dbReference>
<dbReference type="GO" id="GO:0005737">
    <property type="term" value="C:cytoplasm"/>
    <property type="evidence" value="ECO:0007669"/>
    <property type="project" value="UniProtKB-SubCell"/>
</dbReference>
<evidence type="ECO:0000256" key="4">
    <source>
        <dbReference type="ARBA" id="ARBA00022670"/>
    </source>
</evidence>